<dbReference type="InterPro" id="IPR011761">
    <property type="entry name" value="ATP-grasp"/>
</dbReference>
<dbReference type="GO" id="GO:0005524">
    <property type="term" value="F:ATP binding"/>
    <property type="evidence" value="ECO:0007669"/>
    <property type="project" value="UniProtKB-UniRule"/>
</dbReference>
<dbReference type="PROSITE" id="PS50975">
    <property type="entry name" value="ATP_GRASP"/>
    <property type="match status" value="1"/>
</dbReference>
<dbReference type="EMBL" id="PCHB01000004">
    <property type="protein sequence ID" value="PKU98274.1"/>
    <property type="molecule type" value="Genomic_DNA"/>
</dbReference>
<dbReference type="SMART" id="SM00878">
    <property type="entry name" value="Biotin_carb_C"/>
    <property type="match status" value="1"/>
</dbReference>
<dbReference type="GO" id="GO:0046872">
    <property type="term" value="F:metal ion binding"/>
    <property type="evidence" value="ECO:0007669"/>
    <property type="project" value="InterPro"/>
</dbReference>
<reference evidence="12 13" key="1">
    <citation type="submission" date="2017-10" db="EMBL/GenBank/DDBJ databases">
        <title>Bifidobacterium genomics.</title>
        <authorList>
            <person name="Lugli G.A."/>
            <person name="Milani C."/>
            <person name="Mancabelli L."/>
        </authorList>
    </citation>
    <scope>NUCLEOTIDE SEQUENCE [LARGE SCALE GENOMIC DNA]</scope>
    <source>
        <strain evidence="12 13">1744B</strain>
    </source>
</reference>
<evidence type="ECO:0000256" key="4">
    <source>
        <dbReference type="ARBA" id="ARBA00022741"/>
    </source>
</evidence>
<proteinExistence type="predicted"/>
<protein>
    <recommendedName>
        <fullName evidence="2">biotin carboxylase</fullName>
        <ecNumber evidence="2">6.3.4.14</ecNumber>
    </recommendedName>
</protein>
<gene>
    <name evidence="12" type="ORF">CQR56_0268</name>
</gene>
<dbReference type="FunFam" id="3.40.50.20:FF:000010">
    <property type="entry name" value="Propionyl-CoA carboxylase subunit alpha"/>
    <property type="match status" value="1"/>
</dbReference>
<dbReference type="Pfam" id="PF00364">
    <property type="entry name" value="Biotin_lipoyl"/>
    <property type="match status" value="1"/>
</dbReference>
<evidence type="ECO:0000256" key="2">
    <source>
        <dbReference type="ARBA" id="ARBA00013263"/>
    </source>
</evidence>
<evidence type="ECO:0000259" key="11">
    <source>
        <dbReference type="PROSITE" id="PS50979"/>
    </source>
</evidence>
<dbReference type="GO" id="GO:0016874">
    <property type="term" value="F:ligase activity"/>
    <property type="evidence" value="ECO:0007669"/>
    <property type="project" value="UniProtKB-KW"/>
</dbReference>
<dbReference type="InterPro" id="IPR011764">
    <property type="entry name" value="Biotin_carboxylation_dom"/>
</dbReference>
<keyword evidence="4 7" id="KW-0547">Nucleotide-binding</keyword>
<feature type="domain" description="Biotin carboxylation" evidence="11">
    <location>
        <begin position="87"/>
        <end position="527"/>
    </location>
</feature>
<dbReference type="Pfam" id="PF02785">
    <property type="entry name" value="Biotin_carb_C"/>
    <property type="match status" value="1"/>
</dbReference>
<evidence type="ECO:0000313" key="13">
    <source>
        <dbReference type="Proteomes" id="UP000233783"/>
    </source>
</evidence>
<dbReference type="Pfam" id="PF02786">
    <property type="entry name" value="CPSase_L_D2"/>
    <property type="match status" value="1"/>
</dbReference>
<dbReference type="CDD" id="cd06850">
    <property type="entry name" value="biotinyl_domain"/>
    <property type="match status" value="1"/>
</dbReference>
<dbReference type="Gene3D" id="2.40.50.100">
    <property type="match status" value="1"/>
</dbReference>
<dbReference type="SUPFAM" id="SSF52440">
    <property type="entry name" value="PreATP-grasp domain"/>
    <property type="match status" value="1"/>
</dbReference>
<dbReference type="InterPro" id="IPR016185">
    <property type="entry name" value="PreATP-grasp_dom_sf"/>
</dbReference>
<name>A0A2N3QYM9_9BIFI</name>
<dbReference type="PROSITE" id="PS50968">
    <property type="entry name" value="BIOTINYL_LIPOYL"/>
    <property type="match status" value="1"/>
</dbReference>
<keyword evidence="5 7" id="KW-0067">ATP-binding</keyword>
<dbReference type="InterPro" id="IPR000089">
    <property type="entry name" value="Biotin_lipoyl"/>
</dbReference>
<dbReference type="PROSITE" id="PS00867">
    <property type="entry name" value="CPSASE_2"/>
    <property type="match status" value="1"/>
</dbReference>
<dbReference type="InterPro" id="IPR050856">
    <property type="entry name" value="Biotin_carboxylase_complex"/>
</dbReference>
<evidence type="ECO:0000256" key="3">
    <source>
        <dbReference type="ARBA" id="ARBA00022598"/>
    </source>
</evidence>
<organism evidence="12 13">
    <name type="scientific">Bifidobacterium pseudolongum subsp. globosum</name>
    <dbReference type="NCBI Taxonomy" id="1690"/>
    <lineage>
        <taxon>Bacteria</taxon>
        <taxon>Bacillati</taxon>
        <taxon>Actinomycetota</taxon>
        <taxon>Actinomycetes</taxon>
        <taxon>Bifidobacteriales</taxon>
        <taxon>Bifidobacteriaceae</taxon>
        <taxon>Bifidobacterium</taxon>
    </lineage>
</organism>
<feature type="domain" description="ATP-grasp" evidence="10">
    <location>
        <begin position="206"/>
        <end position="401"/>
    </location>
</feature>
<feature type="region of interest" description="Disordered" evidence="8">
    <location>
        <begin position="29"/>
        <end position="48"/>
    </location>
</feature>
<dbReference type="PANTHER" id="PTHR18866:SF33">
    <property type="entry name" value="METHYLCROTONOYL-COA CARBOXYLASE SUBUNIT ALPHA, MITOCHONDRIAL-RELATED"/>
    <property type="match status" value="1"/>
</dbReference>
<evidence type="ECO:0000256" key="7">
    <source>
        <dbReference type="PROSITE-ProRule" id="PRU00409"/>
    </source>
</evidence>
<dbReference type="AlphaFoldDB" id="A0A2N3QYM9"/>
<feature type="compositionally biased region" description="Low complexity" evidence="8">
    <location>
        <begin position="703"/>
        <end position="714"/>
    </location>
</feature>
<evidence type="ECO:0000259" key="10">
    <source>
        <dbReference type="PROSITE" id="PS50975"/>
    </source>
</evidence>
<evidence type="ECO:0000256" key="1">
    <source>
        <dbReference type="ARBA" id="ARBA00001953"/>
    </source>
</evidence>
<evidence type="ECO:0000256" key="5">
    <source>
        <dbReference type="ARBA" id="ARBA00022840"/>
    </source>
</evidence>
<dbReference type="SUPFAM" id="SSF51230">
    <property type="entry name" value="Single hybrid motif"/>
    <property type="match status" value="1"/>
</dbReference>
<comment type="caution">
    <text evidence="12">The sequence shown here is derived from an EMBL/GenBank/DDBJ whole genome shotgun (WGS) entry which is preliminary data.</text>
</comment>
<feature type="domain" description="Lipoyl-binding" evidence="9">
    <location>
        <begin position="613"/>
        <end position="688"/>
    </location>
</feature>
<comment type="cofactor">
    <cofactor evidence="1">
        <name>biotin</name>
        <dbReference type="ChEBI" id="CHEBI:57586"/>
    </cofactor>
</comment>
<evidence type="ECO:0000256" key="6">
    <source>
        <dbReference type="ARBA" id="ARBA00023267"/>
    </source>
</evidence>
<dbReference type="InterPro" id="IPR005479">
    <property type="entry name" value="CPAse_ATP-bd"/>
</dbReference>
<evidence type="ECO:0000259" key="9">
    <source>
        <dbReference type="PROSITE" id="PS50968"/>
    </source>
</evidence>
<dbReference type="EC" id="6.3.4.14" evidence="2"/>
<keyword evidence="6" id="KW-0092">Biotin</keyword>
<feature type="region of interest" description="Disordered" evidence="8">
    <location>
        <begin position="693"/>
        <end position="714"/>
    </location>
</feature>
<dbReference type="InterPro" id="IPR011053">
    <property type="entry name" value="Single_hybrid_motif"/>
</dbReference>
<accession>A0A2N3QYM9</accession>
<dbReference type="InterPro" id="IPR005482">
    <property type="entry name" value="Biotin_COase_C"/>
</dbReference>
<dbReference type="Pfam" id="PF00289">
    <property type="entry name" value="Biotin_carb_N"/>
    <property type="match status" value="1"/>
</dbReference>
<dbReference type="PANTHER" id="PTHR18866">
    <property type="entry name" value="CARBOXYLASE:PYRUVATE/ACETYL-COA/PROPIONYL-COA CARBOXYLASE"/>
    <property type="match status" value="1"/>
</dbReference>
<evidence type="ECO:0000313" key="12">
    <source>
        <dbReference type="EMBL" id="PKU98274.1"/>
    </source>
</evidence>
<evidence type="ECO:0000256" key="8">
    <source>
        <dbReference type="SAM" id="MobiDB-lite"/>
    </source>
</evidence>
<dbReference type="Proteomes" id="UP000233783">
    <property type="component" value="Unassembled WGS sequence"/>
</dbReference>
<dbReference type="PROSITE" id="PS50979">
    <property type="entry name" value="BC"/>
    <property type="match status" value="1"/>
</dbReference>
<dbReference type="InterPro" id="IPR011054">
    <property type="entry name" value="Rudment_hybrid_motif"/>
</dbReference>
<dbReference type="SUPFAM" id="SSF56059">
    <property type="entry name" value="Glutathione synthetase ATP-binding domain-like"/>
    <property type="match status" value="1"/>
</dbReference>
<dbReference type="InterPro" id="IPR005481">
    <property type="entry name" value="BC-like_N"/>
</dbReference>
<dbReference type="Gene3D" id="3.30.470.20">
    <property type="entry name" value="ATP-grasp fold, B domain"/>
    <property type="match status" value="1"/>
</dbReference>
<keyword evidence="3 12" id="KW-0436">Ligase</keyword>
<sequence>METQRRYPARGRGAYTAQPAACVAIGRHPRASASRPPATTPGQSAPSLRTRLRRPVCSHEQNRGAIFAKNKKRAHGGRGNLGRMPQHISKLLVANRGEIALRVVRTAREMGIPTVVVYAEQDRHCQYVQMADEAYLLSGDTYADTYLNEDLLISILERSGADAVHPGYGFLSEVASFATRVMDAGAVWVGPSPRALKALGDKISARNVATKAKVPPVPGISHAVSDMRVLLDFAHTHGYPLMMKRTDGGGGRGITLVRNDDELRGFYLNHNAVQGGDLAEYFVERFIDHGRHVETQCGRDAHGEFTVYSTRDCSVQRRNQKLIEEAPAPFLDPEVEEQLHAYSCRLFEAVQYVGLGTCEFMVTDTGKAYFLEVNPRLQVEHTVSEEVCGLDLVREQLTIAAGGHLTPAPAPRGHSFELRITSEDPKSNLTPSSGTLETVHWPSGPGIRVDSGVAEGDTISPKFDSMMGKLIVTAHDRPAAVARVRRALAELEIAGVPTPVELYAQIFADGDFTCEHGAPFDVSTKWLERKYLNREPAAARAGQPASVAGAAAAEDTARTASERFVIEVNNRRVELTVPLDVVANLTGGTHARAAQLPTQPLRGQGMHHVERKEARDERPGVISAPMQAIVTRITVAPGQAVAKGDLLVVLESMKMENYVYAPAGGTVTEIFAAPATGVEAGETLLTMDVAGARHGGDAHHAPAAESAQSEEAHA</sequence>
<dbReference type="SUPFAM" id="SSF51246">
    <property type="entry name" value="Rudiment single hybrid motif"/>
    <property type="match status" value="1"/>
</dbReference>